<organism evidence="1 2">
    <name type="scientific">Methylomonas fluvii</name>
    <dbReference type="NCBI Taxonomy" id="1854564"/>
    <lineage>
        <taxon>Bacteria</taxon>
        <taxon>Pseudomonadati</taxon>
        <taxon>Pseudomonadota</taxon>
        <taxon>Gammaproteobacteria</taxon>
        <taxon>Methylococcales</taxon>
        <taxon>Methylococcaceae</taxon>
        <taxon>Methylomonas</taxon>
    </lineage>
</organism>
<protein>
    <submittedName>
        <fullName evidence="1">Uncharacterized protein</fullName>
    </submittedName>
</protein>
<comment type="caution">
    <text evidence="1">The sequence shown here is derived from an EMBL/GenBank/DDBJ whole genome shotgun (WGS) entry which is preliminary data.</text>
</comment>
<dbReference type="RefSeq" id="WP_192394557.1">
    <property type="nucleotide sequence ID" value="NZ_CAJHIU010000002.1"/>
</dbReference>
<name>A0ABR9DFD5_9GAMM</name>
<reference evidence="1 2" key="1">
    <citation type="submission" date="2020-09" db="EMBL/GenBank/DDBJ databases">
        <title>Methylomonas albis sp. nov. and Methylomonas fluvii sp. nov.: Two cold-adapted methanotrophs from the River Elbe and an amended description of Methylovulum psychrotolerans strain Eb1.</title>
        <authorList>
            <person name="Bussmann I.K."/>
            <person name="Klings K.-W."/>
            <person name="Warnstedt J."/>
            <person name="Hoppert M."/>
            <person name="Saborowski A."/>
            <person name="Horn F."/>
            <person name="Liebner S."/>
        </authorList>
    </citation>
    <scope>NUCLEOTIDE SEQUENCE [LARGE SCALE GENOMIC DNA]</scope>
    <source>
        <strain evidence="1 2">EbB</strain>
    </source>
</reference>
<dbReference type="EMBL" id="JACXST010000002">
    <property type="protein sequence ID" value="MBD9361787.1"/>
    <property type="molecule type" value="Genomic_DNA"/>
</dbReference>
<accession>A0ABR9DFD5</accession>
<keyword evidence="2" id="KW-1185">Reference proteome</keyword>
<evidence type="ECO:0000313" key="1">
    <source>
        <dbReference type="EMBL" id="MBD9361787.1"/>
    </source>
</evidence>
<gene>
    <name evidence="1" type="ORF">EBB_14915</name>
</gene>
<evidence type="ECO:0000313" key="2">
    <source>
        <dbReference type="Proteomes" id="UP000641152"/>
    </source>
</evidence>
<proteinExistence type="predicted"/>
<sequence>MALDARIPAGMTALLKSDKVELMAGLFKSVSIEPLRTMARSDSMATVWPLPVIISPPNEIQKGRSHADQ</sequence>
<dbReference type="Proteomes" id="UP000641152">
    <property type="component" value="Unassembled WGS sequence"/>
</dbReference>